<dbReference type="SMART" id="SM00487">
    <property type="entry name" value="DEXDc"/>
    <property type="match status" value="1"/>
</dbReference>
<dbReference type="PROSITE" id="PS51192">
    <property type="entry name" value="HELICASE_ATP_BIND_1"/>
    <property type="match status" value="1"/>
</dbReference>
<dbReference type="Pfam" id="PF04851">
    <property type="entry name" value="ResIII"/>
    <property type="match status" value="1"/>
</dbReference>
<dbReference type="Proteomes" id="UP000307074">
    <property type="component" value="Plasmid pUCCLBBS449_B"/>
</dbReference>
<proteinExistence type="predicted"/>
<dbReference type="InterPro" id="IPR014001">
    <property type="entry name" value="Helicase_ATP-bd"/>
</dbReference>
<dbReference type="GO" id="GO:0006139">
    <property type="term" value="P:nucleobase-containing compound metabolic process"/>
    <property type="evidence" value="ECO:0007669"/>
    <property type="project" value="InterPro"/>
</dbReference>
<geneLocation type="plasmid" evidence="3">
    <name>pucclbbs449_b</name>
</geneLocation>
<protein>
    <recommendedName>
        <fullName evidence="1">Helicase ATP-binding domain-containing protein</fullName>
    </recommendedName>
</protein>
<dbReference type="InterPro" id="IPR027417">
    <property type="entry name" value="P-loop_NTPase"/>
</dbReference>
<keyword evidence="2" id="KW-0614">Plasmid</keyword>
<dbReference type="SUPFAM" id="SSF52540">
    <property type="entry name" value="P-loop containing nucleoside triphosphate hydrolases"/>
    <property type="match status" value="1"/>
</dbReference>
<dbReference type="AlphaFoldDB" id="A0A5B7Y398"/>
<organism evidence="2 3">
    <name type="scientific">Levilactobacillus brevis</name>
    <name type="common">Lactobacillus brevis</name>
    <dbReference type="NCBI Taxonomy" id="1580"/>
    <lineage>
        <taxon>Bacteria</taxon>
        <taxon>Bacillati</taxon>
        <taxon>Bacillota</taxon>
        <taxon>Bacilli</taxon>
        <taxon>Lactobacillales</taxon>
        <taxon>Lactobacillaceae</taxon>
        <taxon>Levilactobacillus</taxon>
    </lineage>
</organism>
<reference evidence="2 3" key="1">
    <citation type="submission" date="2018-07" db="EMBL/GenBank/DDBJ databases">
        <authorList>
            <person name="Feyereisen M."/>
        </authorList>
    </citation>
    <scope>NUCLEOTIDE SEQUENCE [LARGE SCALE GENOMIC DNA]</scope>
    <source>
        <strain evidence="2 3">UCCLBBS449</strain>
        <plasmid evidence="3">pucclbbs449_b</plasmid>
    </source>
</reference>
<sequence length="854" mass="98256">MVDFAKKIKNKEKKILTNPIEIYEALDRQTEKVGSLRPAQIRVLNEWFKKRLNDHDVILKLNTGAGKTLVGLLMLETKLHLKSYNDEPNYGIEIFLCNNRNLVFQTMRQAKQFGINVDTITPDNEIPIEVINGEKILVTSVQRFFNGKSIFEHSNELEIDTIVIDDAHRSAELIKQSCEIKITKKNNAQLYTDLFNLLSDGLESQGEGTFAELKNNSGGYDSSYLPVPYWTWIDKIKEITNLIADKIDTSELRFVWPIVKDHLEECDCIIAGSSIEIKSLKFPIEFYTKYVHAKQRVFMSATTASDSILISDLGINDKAVKEPLIDPNEKWSGEKMVIIPSLISDKYSRQQMVKNFGKAKIKKFGVTVLVPGYYKTGDWEKYGAVIGTTDKLQESLKKFDDGEFSSPLVLVNRYDGMDLADDKTRILILDSLPTTESLFDKYISDVIPNGAEVILRTAQKIEQGMGRSVRADTDYSIVIFIGSDLVRFVRNPRFQQYFSGQTLAQIKIGISTSNDAKSEYKESEKIDYNPLFDLMKQSINRNEDWKEYYKEQMERVDYSETLPKDLDFLVKKNKIMEMIVDPIVKIEKLTQRLQDFIDNYCSLSEEKGFYLQLLARATYNYSKSQSTKYQTAAYKKNHSLLLPNSINPVEKINPLIAAKRIDNIINQVKSYKNFENFMNAANEIFSSLSFGTKSKTFEMAIDELGKILGFETDRPDEFYKKGPDHLWAVKENLYYLIEDKSEDSESRDKINKAETGQMNNSVAWFKQNYPGSKYIPIMVIPTKYPDPAGGFNDDVRIMRKKSLNLLKNNFINFVKEFRTLDFSSLSNGQVLNFISVHQLEVDKFIMTYSEPYYK</sequence>
<evidence type="ECO:0000313" key="2">
    <source>
        <dbReference type="EMBL" id="QCZ54475.1"/>
    </source>
</evidence>
<dbReference type="GO" id="GO:0003677">
    <property type="term" value="F:DNA binding"/>
    <property type="evidence" value="ECO:0007669"/>
    <property type="project" value="InterPro"/>
</dbReference>
<evidence type="ECO:0000313" key="3">
    <source>
        <dbReference type="Proteomes" id="UP000307074"/>
    </source>
</evidence>
<feature type="domain" description="Helicase ATP-binding" evidence="1">
    <location>
        <begin position="48"/>
        <end position="321"/>
    </location>
</feature>
<dbReference type="RefSeq" id="WP_139592730.1">
    <property type="nucleotide sequence ID" value="NZ_CP031200.1"/>
</dbReference>
<dbReference type="SMART" id="SM00491">
    <property type="entry name" value="HELICc2"/>
    <property type="match status" value="1"/>
</dbReference>
<accession>A0A5B7Y398</accession>
<name>A0A5B7Y398_LEVBR</name>
<dbReference type="InterPro" id="IPR006555">
    <property type="entry name" value="ATP-dep_Helicase_C"/>
</dbReference>
<dbReference type="GO" id="GO:0005524">
    <property type="term" value="F:ATP binding"/>
    <property type="evidence" value="ECO:0007669"/>
    <property type="project" value="InterPro"/>
</dbReference>
<dbReference type="GO" id="GO:0004386">
    <property type="term" value="F:helicase activity"/>
    <property type="evidence" value="ECO:0007669"/>
    <property type="project" value="InterPro"/>
</dbReference>
<evidence type="ECO:0000259" key="1">
    <source>
        <dbReference type="PROSITE" id="PS51192"/>
    </source>
</evidence>
<dbReference type="EMBL" id="CP031200">
    <property type="protein sequence ID" value="QCZ54475.1"/>
    <property type="molecule type" value="Genomic_DNA"/>
</dbReference>
<dbReference type="InterPro" id="IPR006935">
    <property type="entry name" value="Helicase/UvrB_N"/>
</dbReference>
<dbReference type="GO" id="GO:0016818">
    <property type="term" value="F:hydrolase activity, acting on acid anhydrides, in phosphorus-containing anhydrides"/>
    <property type="evidence" value="ECO:0007669"/>
    <property type="project" value="InterPro"/>
</dbReference>
<dbReference type="Gene3D" id="3.40.50.300">
    <property type="entry name" value="P-loop containing nucleotide triphosphate hydrolases"/>
    <property type="match status" value="2"/>
</dbReference>
<gene>
    <name evidence="2" type="ORF">UCCLBBS449_pB0002</name>
</gene>